<dbReference type="AlphaFoldDB" id="A0AAW1KR62"/>
<dbReference type="Proteomes" id="UP001443914">
    <property type="component" value="Unassembled WGS sequence"/>
</dbReference>
<accession>A0AAW1KR62</accession>
<evidence type="ECO:0000313" key="2">
    <source>
        <dbReference type="Proteomes" id="UP001443914"/>
    </source>
</evidence>
<dbReference type="EMBL" id="JBDFQZ010000005">
    <property type="protein sequence ID" value="KAK9724352.1"/>
    <property type="molecule type" value="Genomic_DNA"/>
</dbReference>
<gene>
    <name evidence="1" type="ORF">RND81_05G066700</name>
</gene>
<organism evidence="1 2">
    <name type="scientific">Saponaria officinalis</name>
    <name type="common">Common soapwort</name>
    <name type="synonym">Lychnis saponaria</name>
    <dbReference type="NCBI Taxonomy" id="3572"/>
    <lineage>
        <taxon>Eukaryota</taxon>
        <taxon>Viridiplantae</taxon>
        <taxon>Streptophyta</taxon>
        <taxon>Embryophyta</taxon>
        <taxon>Tracheophyta</taxon>
        <taxon>Spermatophyta</taxon>
        <taxon>Magnoliopsida</taxon>
        <taxon>eudicotyledons</taxon>
        <taxon>Gunneridae</taxon>
        <taxon>Pentapetalae</taxon>
        <taxon>Caryophyllales</taxon>
        <taxon>Caryophyllaceae</taxon>
        <taxon>Caryophylleae</taxon>
        <taxon>Saponaria</taxon>
    </lineage>
</organism>
<evidence type="ECO:0000313" key="1">
    <source>
        <dbReference type="EMBL" id="KAK9724352.1"/>
    </source>
</evidence>
<reference evidence="1" key="1">
    <citation type="submission" date="2024-03" db="EMBL/GenBank/DDBJ databases">
        <title>WGS assembly of Saponaria officinalis var. Norfolk2.</title>
        <authorList>
            <person name="Jenkins J."/>
            <person name="Shu S."/>
            <person name="Grimwood J."/>
            <person name="Barry K."/>
            <person name="Goodstein D."/>
            <person name="Schmutz J."/>
            <person name="Leebens-Mack J."/>
            <person name="Osbourn A."/>
        </authorList>
    </citation>
    <scope>NUCLEOTIDE SEQUENCE [LARGE SCALE GENOMIC DNA]</scope>
    <source>
        <strain evidence="1">JIC</strain>
    </source>
</reference>
<evidence type="ECO:0008006" key="3">
    <source>
        <dbReference type="Google" id="ProtNLM"/>
    </source>
</evidence>
<keyword evidence="2" id="KW-1185">Reference proteome</keyword>
<comment type="caution">
    <text evidence="1">The sequence shown here is derived from an EMBL/GenBank/DDBJ whole genome shotgun (WGS) entry which is preliminary data.</text>
</comment>
<proteinExistence type="predicted"/>
<name>A0AAW1KR62_SAPOF</name>
<protein>
    <recommendedName>
        <fullName evidence="3">GAG-pre-integrase domain-containing protein</fullName>
    </recommendedName>
</protein>
<sequence>MAVVHIESTTALAAAHTPVTSASFAPLTHNKHDLTYHYQILSPLQQILQYILQDQATLDLLATGQRFGDLFRISSPSFALTASHPTGSSHVLSCNKRHVPPLALVHEHSGHTAISKLQHLFSFPKHVLLDFHCKACALSKRHRLPFSRSSSRISRIF</sequence>